<name>A0ABQ9G951_9NEOP</name>
<accession>A0ABQ9G951</accession>
<sequence>MYIDVGAICMTDVFGAAFRCAALWSHVLRGRCGFRSAPPGALEQQVRALPFPLHLLSHAVARTPGSNGPRAAPARPRQIKINAITMGARASGGRGGTVAPLRHVSPGSALRKGVRALIEKQSTELPSLNSEVDELMRLIAAPEWKGGGKWEIYEKTHRPAGSFGTIPKCENPGATPPTGNRTRFSWVGGKVEFESAYFTVNSHYTKGTVTPLSFCILNYSVIAPCGGPQWTVAHEPARHMRPAAILLRGVCLQLKPLTPHLVRVGTFLISVTQDVSPTLCSNDKRHCKDKSVLPRHCVDHITEQANIQSHGGVAIRLLVFHVGSPLSSPGRVAPGFSHVGIVPDDVAGRRVFSGISPFPPPLHSHLTSSSSAKFSTPRRYEMVWRFFLCGRTESLIGLREAL</sequence>
<keyword evidence="2" id="KW-1185">Reference proteome</keyword>
<reference evidence="1 2" key="1">
    <citation type="submission" date="2023-02" db="EMBL/GenBank/DDBJ databases">
        <title>LHISI_Scaffold_Assembly.</title>
        <authorList>
            <person name="Stuart O.P."/>
            <person name="Cleave R."/>
            <person name="Magrath M.J.L."/>
            <person name="Mikheyev A.S."/>
        </authorList>
    </citation>
    <scope>NUCLEOTIDE SEQUENCE [LARGE SCALE GENOMIC DNA]</scope>
    <source>
        <strain evidence="1">Daus_M_001</strain>
        <tissue evidence="1">Leg muscle</tissue>
    </source>
</reference>
<protein>
    <submittedName>
        <fullName evidence="1">Uncharacterized protein</fullName>
    </submittedName>
</protein>
<organism evidence="1 2">
    <name type="scientific">Dryococelus australis</name>
    <dbReference type="NCBI Taxonomy" id="614101"/>
    <lineage>
        <taxon>Eukaryota</taxon>
        <taxon>Metazoa</taxon>
        <taxon>Ecdysozoa</taxon>
        <taxon>Arthropoda</taxon>
        <taxon>Hexapoda</taxon>
        <taxon>Insecta</taxon>
        <taxon>Pterygota</taxon>
        <taxon>Neoptera</taxon>
        <taxon>Polyneoptera</taxon>
        <taxon>Phasmatodea</taxon>
        <taxon>Verophasmatodea</taxon>
        <taxon>Anareolatae</taxon>
        <taxon>Phasmatidae</taxon>
        <taxon>Eurycanthinae</taxon>
        <taxon>Dryococelus</taxon>
    </lineage>
</organism>
<gene>
    <name evidence="1" type="ORF">PR048_030485</name>
</gene>
<dbReference type="Proteomes" id="UP001159363">
    <property type="component" value="Chromosome 13"/>
</dbReference>
<dbReference type="EMBL" id="JARBHB010000014">
    <property type="protein sequence ID" value="KAJ8868944.1"/>
    <property type="molecule type" value="Genomic_DNA"/>
</dbReference>
<proteinExistence type="predicted"/>
<comment type="caution">
    <text evidence="1">The sequence shown here is derived from an EMBL/GenBank/DDBJ whole genome shotgun (WGS) entry which is preliminary data.</text>
</comment>
<evidence type="ECO:0000313" key="1">
    <source>
        <dbReference type="EMBL" id="KAJ8868944.1"/>
    </source>
</evidence>
<evidence type="ECO:0000313" key="2">
    <source>
        <dbReference type="Proteomes" id="UP001159363"/>
    </source>
</evidence>